<evidence type="ECO:0000313" key="1">
    <source>
        <dbReference type="EMBL" id="GIY13940.1"/>
    </source>
</evidence>
<comment type="caution">
    <text evidence="1">The sequence shown here is derived from an EMBL/GenBank/DDBJ whole genome shotgun (WGS) entry which is preliminary data.</text>
</comment>
<dbReference type="EMBL" id="BPLR01007021">
    <property type="protein sequence ID" value="GIY13940.1"/>
    <property type="molecule type" value="Genomic_DNA"/>
</dbReference>
<dbReference type="AlphaFoldDB" id="A0AAV4R0R8"/>
<keyword evidence="2" id="KW-1185">Reference proteome</keyword>
<organism evidence="1 2">
    <name type="scientific">Caerostris extrusa</name>
    <name type="common">Bark spider</name>
    <name type="synonym">Caerostris bankana</name>
    <dbReference type="NCBI Taxonomy" id="172846"/>
    <lineage>
        <taxon>Eukaryota</taxon>
        <taxon>Metazoa</taxon>
        <taxon>Ecdysozoa</taxon>
        <taxon>Arthropoda</taxon>
        <taxon>Chelicerata</taxon>
        <taxon>Arachnida</taxon>
        <taxon>Araneae</taxon>
        <taxon>Araneomorphae</taxon>
        <taxon>Entelegynae</taxon>
        <taxon>Araneoidea</taxon>
        <taxon>Araneidae</taxon>
        <taxon>Caerostris</taxon>
    </lineage>
</organism>
<proteinExistence type="predicted"/>
<accession>A0AAV4R0R8</accession>
<sequence length="128" mass="14729">MNQLTLRDCPNRYTDRVGAHRFVSARPCPGHAPRTQSQVKDSTSPRFGFQHYVKKLIYHCVGEEVLRLIIEFGRVRRFHPTVSNAGSCTYAVTGALIRLGQPPPYRRENPKNPIDWLKLNPKAVLYRQ</sequence>
<reference evidence="1 2" key="1">
    <citation type="submission" date="2021-06" db="EMBL/GenBank/DDBJ databases">
        <title>Caerostris extrusa draft genome.</title>
        <authorList>
            <person name="Kono N."/>
            <person name="Arakawa K."/>
        </authorList>
    </citation>
    <scope>NUCLEOTIDE SEQUENCE [LARGE SCALE GENOMIC DNA]</scope>
</reference>
<protein>
    <submittedName>
        <fullName evidence="1">Uncharacterized protein</fullName>
    </submittedName>
</protein>
<name>A0AAV4R0R8_CAEEX</name>
<gene>
    <name evidence="1" type="ORF">CEXT_583251</name>
</gene>
<dbReference type="Proteomes" id="UP001054945">
    <property type="component" value="Unassembled WGS sequence"/>
</dbReference>
<evidence type="ECO:0000313" key="2">
    <source>
        <dbReference type="Proteomes" id="UP001054945"/>
    </source>
</evidence>